<accession>A0A7G5N1G5</accession>
<name>A0A7G5N1G5_9FIRM</name>
<dbReference type="GeneID" id="75053810"/>
<organism evidence="1 2">
    <name type="scientific">Blautia producta</name>
    <dbReference type="NCBI Taxonomy" id="33035"/>
    <lineage>
        <taxon>Bacteria</taxon>
        <taxon>Bacillati</taxon>
        <taxon>Bacillota</taxon>
        <taxon>Clostridia</taxon>
        <taxon>Lachnospirales</taxon>
        <taxon>Lachnospiraceae</taxon>
        <taxon>Blautia</taxon>
    </lineage>
</organism>
<dbReference type="Proteomes" id="UP000515789">
    <property type="component" value="Chromosome"/>
</dbReference>
<dbReference type="EMBL" id="CP039126">
    <property type="protein sequence ID" value="QMW80708.1"/>
    <property type="molecule type" value="Genomic_DNA"/>
</dbReference>
<protein>
    <submittedName>
        <fullName evidence="1">Uncharacterized protein</fullName>
    </submittedName>
</protein>
<reference evidence="1 2" key="1">
    <citation type="submission" date="2019-04" db="EMBL/GenBank/DDBJ databases">
        <authorList>
            <person name="Schori C."/>
            <person name="Ahrens C."/>
        </authorList>
    </citation>
    <scope>NUCLEOTIDE SEQUENCE [LARGE SCALE GENOMIC DNA]</scope>
    <source>
        <strain evidence="1 2">DSM 2950</strain>
    </source>
</reference>
<evidence type="ECO:0000313" key="2">
    <source>
        <dbReference type="Proteomes" id="UP000515789"/>
    </source>
</evidence>
<evidence type="ECO:0000313" key="1">
    <source>
        <dbReference type="EMBL" id="QMW80708.1"/>
    </source>
</evidence>
<gene>
    <name evidence="1" type="ORF">E5259_25750</name>
</gene>
<dbReference type="RefSeq" id="WP_018597640.1">
    <property type="nucleotide sequence ID" value="NZ_CABLBP010000053.1"/>
</dbReference>
<sequence length="62" mass="6978">MQREEFIKIAGELLEFMNEKRISPSEAETIAEILLKAVNDSNIKAKENLMNNGTFQGLPPKS</sequence>
<dbReference type="AlphaFoldDB" id="A0A7G5N1G5"/>
<proteinExistence type="predicted"/>